<keyword evidence="8 13" id="KW-0131">Cell cycle</keyword>
<evidence type="ECO:0000256" key="4">
    <source>
        <dbReference type="ARBA" id="ARBA00022618"/>
    </source>
</evidence>
<comment type="catalytic activity">
    <reaction evidence="12 13">
        <text>phosphoenolpyruvate + UDP-N-acetyl-alpha-D-glucosamine = UDP-N-acetyl-3-O-(1-carboxyvinyl)-alpha-D-glucosamine + phosphate</text>
        <dbReference type="Rhea" id="RHEA:18681"/>
        <dbReference type="ChEBI" id="CHEBI:43474"/>
        <dbReference type="ChEBI" id="CHEBI:57705"/>
        <dbReference type="ChEBI" id="CHEBI:58702"/>
        <dbReference type="ChEBI" id="CHEBI:68483"/>
        <dbReference type="EC" id="2.5.1.7"/>
    </reaction>
</comment>
<accession>A0ABQ6E4P1</accession>
<dbReference type="EMBL" id="BSPQ01000019">
    <property type="protein sequence ID" value="GLS92180.1"/>
    <property type="molecule type" value="Genomic_DNA"/>
</dbReference>
<evidence type="ECO:0000256" key="9">
    <source>
        <dbReference type="ARBA" id="ARBA00023316"/>
    </source>
</evidence>
<evidence type="ECO:0000256" key="5">
    <source>
        <dbReference type="ARBA" id="ARBA00022679"/>
    </source>
</evidence>
<dbReference type="CDD" id="cd01555">
    <property type="entry name" value="UdpNAET"/>
    <property type="match status" value="1"/>
</dbReference>
<evidence type="ECO:0000256" key="12">
    <source>
        <dbReference type="ARBA" id="ARBA00047527"/>
    </source>
</evidence>
<evidence type="ECO:0000313" key="16">
    <source>
        <dbReference type="Proteomes" id="UP001157353"/>
    </source>
</evidence>
<dbReference type="HAMAP" id="MF_00111">
    <property type="entry name" value="MurA"/>
    <property type="match status" value="1"/>
</dbReference>
<comment type="function">
    <text evidence="13">Cell wall formation. Adds enolpyruvyl to UDP-N-acetylglucosamine.</text>
</comment>
<evidence type="ECO:0000256" key="1">
    <source>
        <dbReference type="ARBA" id="ARBA00004496"/>
    </source>
</evidence>
<protein>
    <recommendedName>
        <fullName evidence="13">UDP-N-acetylglucosamine 1-carboxyvinyltransferase</fullName>
        <ecNumber evidence="13">2.5.1.7</ecNumber>
    </recommendedName>
    <alternativeName>
        <fullName evidence="13">Enoylpyruvate transferase</fullName>
    </alternativeName>
    <alternativeName>
        <fullName evidence="13">UDP-N-acetylglucosamine enolpyruvyl transferase</fullName>
        <shortName evidence="13">EPT</shortName>
    </alternativeName>
</protein>
<dbReference type="SUPFAM" id="SSF55205">
    <property type="entry name" value="EPT/RTPC-like"/>
    <property type="match status" value="1"/>
</dbReference>
<feature type="domain" description="Enolpyruvate transferase" evidence="14">
    <location>
        <begin position="24"/>
        <end position="424"/>
    </location>
</feature>
<dbReference type="NCBIfam" id="TIGR01072">
    <property type="entry name" value="murA"/>
    <property type="match status" value="1"/>
</dbReference>
<evidence type="ECO:0000256" key="10">
    <source>
        <dbReference type="ARBA" id="ARBA00023317"/>
    </source>
</evidence>
<keyword evidence="7 13" id="KW-0573">Peptidoglycan synthesis</keyword>
<keyword evidence="6 13" id="KW-0133">Cell shape</keyword>
<evidence type="ECO:0000256" key="2">
    <source>
        <dbReference type="ARBA" id="ARBA00004752"/>
    </source>
</evidence>
<evidence type="ECO:0000256" key="11">
    <source>
        <dbReference type="ARBA" id="ARBA00038367"/>
    </source>
</evidence>
<keyword evidence="10 13" id="KW-0670">Pyruvate</keyword>
<comment type="pathway">
    <text evidence="2 13">Cell wall biogenesis; peptidoglycan biosynthesis.</text>
</comment>
<evidence type="ECO:0000256" key="3">
    <source>
        <dbReference type="ARBA" id="ARBA00022490"/>
    </source>
</evidence>
<feature type="active site" description="Proton donor" evidence="13">
    <location>
        <position position="133"/>
    </location>
</feature>
<feature type="binding site" evidence="13">
    <location>
        <begin position="39"/>
        <end position="40"/>
    </location>
    <ligand>
        <name>phosphoenolpyruvate</name>
        <dbReference type="ChEBI" id="CHEBI:58702"/>
    </ligand>
</feature>
<reference evidence="16" key="1">
    <citation type="journal article" date="2019" name="Int. J. Syst. Evol. Microbiol.">
        <title>The Global Catalogue of Microorganisms (GCM) 10K type strain sequencing project: providing services to taxonomists for standard genome sequencing and annotation.</title>
        <authorList>
            <consortium name="The Broad Institute Genomics Platform"/>
            <consortium name="The Broad Institute Genome Sequencing Center for Infectious Disease"/>
            <person name="Wu L."/>
            <person name="Ma J."/>
        </authorList>
    </citation>
    <scope>NUCLEOTIDE SEQUENCE [LARGE SCALE GENOMIC DNA]</scope>
    <source>
        <strain evidence="16">NBRC 103166</strain>
    </source>
</reference>
<dbReference type="Gene3D" id="3.65.10.10">
    <property type="entry name" value="Enolpyruvate transferase domain"/>
    <property type="match status" value="2"/>
</dbReference>
<sequence>MSGKNKNILFSKWKGSSMGQFLIQGGCQLNGEVTISGAKNAALPILFATLLSKGDVNLTNVPLLKDISTTLELLKELGASASQDGHKVKINASQVKNYTASYELVRSMRASILALGPLVARFGEADISLPGGCAIGARPVNLHIHGLEQMGAKIKVEDGFIKARVDGRLKGCHLYMDMVSVTGTGNLMMAAALAEGTTTIENAAKEPEIVDLANFINAMGGKISGVGTDTIVIEGVESLGDCSYEVQPDRIETGTFLVAGVVSGGKVKCLKTDPNLLTAVLVKLEEAGALITSGKDWIEADMHGRELKSVNITTAPFPAFPTDMQAQFTVLNTVAPGTGRIKENIFENRFMHVPELQRMGANIELDGNLAICGDHDQLSGAKVMATDLRASASLVIAGLIAQGETIVDEIYHIDRGYEAIEDKLIPLGATMKRIED</sequence>
<dbReference type="Pfam" id="PF00275">
    <property type="entry name" value="EPSP_synthase"/>
    <property type="match status" value="1"/>
</dbReference>
<comment type="similarity">
    <text evidence="11 13">Belongs to the EPSP synthase family. MurA subfamily.</text>
</comment>
<dbReference type="PANTHER" id="PTHR43783">
    <property type="entry name" value="UDP-N-ACETYLGLUCOSAMINE 1-CARBOXYVINYLTRANSFERASE"/>
    <property type="match status" value="1"/>
</dbReference>
<keyword evidence="9 13" id="KW-0961">Cell wall biogenesis/degradation</keyword>
<proteinExistence type="inferred from homology"/>
<name>A0ABQ6E4P1_9GAMM</name>
<keyword evidence="4 13" id="KW-0132">Cell division</keyword>
<keyword evidence="16" id="KW-1185">Reference proteome</keyword>
<gene>
    <name evidence="13 15" type="primary">murA</name>
    <name evidence="15" type="ORF">GCM10007916_32500</name>
</gene>
<comment type="caution">
    <text evidence="15">The sequence shown here is derived from an EMBL/GenBank/DDBJ whole genome shotgun (WGS) entry which is preliminary data.</text>
</comment>
<dbReference type="InterPro" id="IPR050068">
    <property type="entry name" value="MurA_subfamily"/>
</dbReference>
<feature type="binding site" evidence="13">
    <location>
        <position position="323"/>
    </location>
    <ligand>
        <name>UDP-N-acetyl-alpha-D-glucosamine</name>
        <dbReference type="ChEBI" id="CHEBI:57705"/>
    </ligand>
</feature>
<feature type="binding site" evidence="13">
    <location>
        <position position="109"/>
    </location>
    <ligand>
        <name>UDP-N-acetyl-alpha-D-glucosamine</name>
        <dbReference type="ChEBI" id="CHEBI:57705"/>
    </ligand>
</feature>
<feature type="binding site" evidence="13">
    <location>
        <position position="345"/>
    </location>
    <ligand>
        <name>UDP-N-acetyl-alpha-D-glucosamine</name>
        <dbReference type="ChEBI" id="CHEBI:57705"/>
    </ligand>
</feature>
<keyword evidence="5 13" id="KW-0808">Transferase</keyword>
<evidence type="ECO:0000256" key="8">
    <source>
        <dbReference type="ARBA" id="ARBA00023306"/>
    </source>
</evidence>
<evidence type="ECO:0000259" key="14">
    <source>
        <dbReference type="Pfam" id="PF00275"/>
    </source>
</evidence>
<evidence type="ECO:0000313" key="15">
    <source>
        <dbReference type="EMBL" id="GLS92180.1"/>
    </source>
</evidence>
<feature type="modified residue" description="2-(S-cysteinyl)pyruvic acid O-phosphothioketal" evidence="13">
    <location>
        <position position="133"/>
    </location>
</feature>
<comment type="caution">
    <text evidence="13">Lacks conserved residue(s) required for the propagation of feature annotation.</text>
</comment>
<dbReference type="InterPro" id="IPR013792">
    <property type="entry name" value="RNA3'P_cycl/enolpyr_Trfase_a/b"/>
</dbReference>
<comment type="subcellular location">
    <subcellularLocation>
        <location evidence="1 13">Cytoplasm</location>
    </subcellularLocation>
</comment>
<dbReference type="InterPro" id="IPR005750">
    <property type="entry name" value="UDP_GlcNAc_COvinyl_MurA"/>
</dbReference>
<dbReference type="InterPro" id="IPR036968">
    <property type="entry name" value="Enolpyruvate_Tfrase_sf"/>
</dbReference>
<dbReference type="NCBIfam" id="NF006873">
    <property type="entry name" value="PRK09369.1"/>
    <property type="match status" value="1"/>
</dbReference>
<dbReference type="EC" id="2.5.1.7" evidence="13"/>
<organism evidence="15 16">
    <name type="scientific">Psychromonas marina</name>
    <dbReference type="NCBI Taxonomy" id="88364"/>
    <lineage>
        <taxon>Bacteria</taxon>
        <taxon>Pseudomonadati</taxon>
        <taxon>Pseudomonadota</taxon>
        <taxon>Gammaproteobacteria</taxon>
        <taxon>Alteromonadales</taxon>
        <taxon>Psychromonadaceae</taxon>
        <taxon>Psychromonas</taxon>
    </lineage>
</organism>
<dbReference type="Proteomes" id="UP001157353">
    <property type="component" value="Unassembled WGS sequence"/>
</dbReference>
<evidence type="ECO:0000256" key="7">
    <source>
        <dbReference type="ARBA" id="ARBA00022984"/>
    </source>
</evidence>
<dbReference type="PANTHER" id="PTHR43783:SF1">
    <property type="entry name" value="UDP-N-ACETYLGLUCOSAMINE 1-CARBOXYVINYLTRANSFERASE"/>
    <property type="match status" value="1"/>
</dbReference>
<keyword evidence="3 13" id="KW-0963">Cytoplasm</keyword>
<evidence type="ECO:0000256" key="6">
    <source>
        <dbReference type="ARBA" id="ARBA00022960"/>
    </source>
</evidence>
<evidence type="ECO:0000256" key="13">
    <source>
        <dbReference type="HAMAP-Rule" id="MF_00111"/>
    </source>
</evidence>
<dbReference type="InterPro" id="IPR001986">
    <property type="entry name" value="Enolpyruvate_Tfrase_dom"/>
</dbReference>